<keyword evidence="3" id="KW-1185">Reference proteome</keyword>
<proteinExistence type="predicted"/>
<dbReference type="Proteomes" id="UP000267096">
    <property type="component" value="Unassembled WGS sequence"/>
</dbReference>
<sequence length="165" mass="17889">MSPLAAHRARRMNTQPTISVVTPPIHVTAQPIQIPLRIAAPSFHVVPATPPQTSSSMQPEHHIQVTTTSSNSTHQHADHQTAPPASKPVFTSPTAATQPTAAFTATTTPTPTVYQHSPRQSRSSAHHFPHQQHQLQQQTQPMALKTSSQSTSSSIMSHFKNLVNV</sequence>
<organism evidence="4">
    <name type="scientific">Anisakis simplex</name>
    <name type="common">Herring worm</name>
    <dbReference type="NCBI Taxonomy" id="6269"/>
    <lineage>
        <taxon>Eukaryota</taxon>
        <taxon>Metazoa</taxon>
        <taxon>Ecdysozoa</taxon>
        <taxon>Nematoda</taxon>
        <taxon>Chromadorea</taxon>
        <taxon>Rhabditida</taxon>
        <taxon>Spirurina</taxon>
        <taxon>Ascaridomorpha</taxon>
        <taxon>Ascaridoidea</taxon>
        <taxon>Anisakidae</taxon>
        <taxon>Anisakis</taxon>
        <taxon>Anisakis simplex complex</taxon>
    </lineage>
</organism>
<feature type="compositionally biased region" description="Low complexity" evidence="1">
    <location>
        <begin position="131"/>
        <end position="140"/>
    </location>
</feature>
<feature type="compositionally biased region" description="Low complexity" evidence="1">
    <location>
        <begin position="91"/>
        <end position="112"/>
    </location>
</feature>
<feature type="region of interest" description="Disordered" evidence="1">
    <location>
        <begin position="47"/>
        <end position="165"/>
    </location>
</feature>
<accession>A0A0M3JMT7</accession>
<evidence type="ECO:0000313" key="3">
    <source>
        <dbReference type="Proteomes" id="UP000267096"/>
    </source>
</evidence>
<reference evidence="2 3" key="2">
    <citation type="submission" date="2018-11" db="EMBL/GenBank/DDBJ databases">
        <authorList>
            <consortium name="Pathogen Informatics"/>
        </authorList>
    </citation>
    <scope>NUCLEOTIDE SEQUENCE [LARGE SCALE GENOMIC DNA]</scope>
</reference>
<dbReference type="WBParaSite" id="ASIM_0000897601-mRNA-1">
    <property type="protein sequence ID" value="ASIM_0000897601-mRNA-1"/>
    <property type="gene ID" value="ASIM_0000897601"/>
</dbReference>
<feature type="compositionally biased region" description="Low complexity" evidence="1">
    <location>
        <begin position="147"/>
        <end position="157"/>
    </location>
</feature>
<dbReference type="EMBL" id="UYRR01024407">
    <property type="protein sequence ID" value="VDK33797.1"/>
    <property type="molecule type" value="Genomic_DNA"/>
</dbReference>
<reference evidence="4" key="1">
    <citation type="submission" date="2017-02" db="UniProtKB">
        <authorList>
            <consortium name="WormBaseParasite"/>
        </authorList>
    </citation>
    <scope>IDENTIFICATION</scope>
</reference>
<feature type="compositionally biased region" description="Polar residues" evidence="1">
    <location>
        <begin position="51"/>
        <end position="74"/>
    </location>
</feature>
<evidence type="ECO:0000256" key="1">
    <source>
        <dbReference type="SAM" id="MobiDB-lite"/>
    </source>
</evidence>
<gene>
    <name evidence="2" type="ORF">ASIM_LOCUS8710</name>
</gene>
<evidence type="ECO:0000313" key="2">
    <source>
        <dbReference type="EMBL" id="VDK33797.1"/>
    </source>
</evidence>
<feature type="compositionally biased region" description="Polar residues" evidence="1">
    <location>
        <begin position="113"/>
        <end position="123"/>
    </location>
</feature>
<evidence type="ECO:0000313" key="4">
    <source>
        <dbReference type="WBParaSite" id="ASIM_0000897601-mRNA-1"/>
    </source>
</evidence>
<dbReference type="AlphaFoldDB" id="A0A0M3JMT7"/>
<protein>
    <submittedName>
        <fullName evidence="4">Extensin-like</fullName>
    </submittedName>
</protein>
<name>A0A0M3JMT7_ANISI</name>